<accession>A0A3M6QWI6</accession>
<dbReference type="EMBL" id="RDQJ01000041">
    <property type="protein sequence ID" value="RMX07385.1"/>
    <property type="molecule type" value="Genomic_DNA"/>
</dbReference>
<gene>
    <name evidence="1" type="ORF">EBQ34_14605</name>
</gene>
<comment type="caution">
    <text evidence="1">The sequence shown here is derived from an EMBL/GenBank/DDBJ whole genome shotgun (WGS) entry which is preliminary data.</text>
</comment>
<dbReference type="AlphaFoldDB" id="A0A3M6QWI6"/>
<sequence>MQLQRRDTVGDDDAALGRQALGDVGQEFIAVVLVALRQRKAQVARCDEAVVGQRELAAVFFAHLQLGQVDGHGFEQDDGRWHLGLVGGFEHDVVVVGDGGFSDAEFDADGLVAQVNVLADGDAWAHEDAPGFVGMARAAGAPDVAAWRNAVELGAAWPCASTRRKRSASCAAARPRLPMRICSLML</sequence>
<proteinExistence type="predicted"/>
<evidence type="ECO:0000313" key="2">
    <source>
        <dbReference type="Proteomes" id="UP000275180"/>
    </source>
</evidence>
<protein>
    <submittedName>
        <fullName evidence="1">Uncharacterized protein</fullName>
    </submittedName>
</protein>
<reference evidence="1 2" key="1">
    <citation type="submission" date="2018-10" db="EMBL/GenBank/DDBJ databases">
        <title>Comamonadaceae CDC group NO-1 genome sequencing and assembly.</title>
        <authorList>
            <person name="Bernier A.-M."/>
            <person name="Bernard K."/>
        </authorList>
    </citation>
    <scope>NUCLEOTIDE SEQUENCE [LARGE SCALE GENOMIC DNA]</scope>
    <source>
        <strain evidence="1 2">NML180582</strain>
    </source>
</reference>
<name>A0A3M6QWI6_9BURK</name>
<organism evidence="1 2">
    <name type="scientific">Vandammella animalimorsus</name>
    <dbReference type="NCBI Taxonomy" id="2029117"/>
    <lineage>
        <taxon>Bacteria</taxon>
        <taxon>Pseudomonadati</taxon>
        <taxon>Pseudomonadota</taxon>
        <taxon>Betaproteobacteria</taxon>
        <taxon>Burkholderiales</taxon>
        <taxon>Comamonadaceae</taxon>
        <taxon>Vandammella</taxon>
    </lineage>
</organism>
<dbReference type="Proteomes" id="UP000275180">
    <property type="component" value="Unassembled WGS sequence"/>
</dbReference>
<evidence type="ECO:0000313" key="1">
    <source>
        <dbReference type="EMBL" id="RMX07385.1"/>
    </source>
</evidence>